<evidence type="ECO:0000259" key="2">
    <source>
        <dbReference type="PROSITE" id="PS50097"/>
    </source>
</evidence>
<dbReference type="InterPro" id="IPR000210">
    <property type="entry name" value="BTB/POZ_dom"/>
</dbReference>
<keyword evidence="4" id="KW-1185">Reference proteome</keyword>
<dbReference type="SMART" id="SM00225">
    <property type="entry name" value="BTB"/>
    <property type="match status" value="1"/>
</dbReference>
<name>D2W434_NAEGR</name>
<dbReference type="InterPro" id="IPR011042">
    <property type="entry name" value="6-blade_b-propeller_TolB-like"/>
</dbReference>
<dbReference type="STRING" id="5762.D2W434"/>
<dbReference type="CDD" id="cd14953">
    <property type="entry name" value="NHL_like_1"/>
    <property type="match status" value="1"/>
</dbReference>
<dbReference type="SUPFAM" id="SSF54695">
    <property type="entry name" value="POZ domain"/>
    <property type="match status" value="1"/>
</dbReference>
<dbReference type="Gene3D" id="2.120.10.30">
    <property type="entry name" value="TolB, C-terminal domain"/>
    <property type="match status" value="3"/>
</dbReference>
<dbReference type="Proteomes" id="UP000006671">
    <property type="component" value="Unassembled WGS sequence"/>
</dbReference>
<dbReference type="InterPro" id="IPR056822">
    <property type="entry name" value="TEN_NHL"/>
</dbReference>
<proteinExistence type="predicted"/>
<gene>
    <name evidence="3" type="ORF">NAEGRDRAFT_76164</name>
</gene>
<dbReference type="Pfam" id="PF25021">
    <property type="entry name" value="TEN_NHL"/>
    <property type="match status" value="1"/>
</dbReference>
<dbReference type="KEGG" id="ngr:NAEGRDRAFT_76164"/>
<evidence type="ECO:0000256" key="1">
    <source>
        <dbReference type="ARBA" id="ARBA00022737"/>
    </source>
</evidence>
<dbReference type="GeneID" id="8860509"/>
<dbReference type="AlphaFoldDB" id="D2W434"/>
<dbReference type="InterPro" id="IPR011333">
    <property type="entry name" value="SKP1/BTB/POZ_sf"/>
</dbReference>
<feature type="domain" description="BTB" evidence="2">
    <location>
        <begin position="561"/>
        <end position="632"/>
    </location>
</feature>
<dbReference type="PANTHER" id="PTHR46388">
    <property type="entry name" value="NHL REPEAT-CONTAINING PROTEIN 2"/>
    <property type="match status" value="1"/>
</dbReference>
<dbReference type="PANTHER" id="PTHR46388:SF2">
    <property type="entry name" value="NHL REPEAT-CONTAINING PROTEIN 2"/>
    <property type="match status" value="1"/>
</dbReference>
<dbReference type="Pfam" id="PF00651">
    <property type="entry name" value="BTB"/>
    <property type="match status" value="1"/>
</dbReference>
<dbReference type="RefSeq" id="XP_002668936.1">
    <property type="nucleotide sequence ID" value="XM_002668890.1"/>
</dbReference>
<dbReference type="InParanoid" id="D2W434"/>
<dbReference type="Gene3D" id="3.30.710.10">
    <property type="entry name" value="Potassium Channel Kv1.1, Chain A"/>
    <property type="match status" value="1"/>
</dbReference>
<dbReference type="SUPFAM" id="SSF101898">
    <property type="entry name" value="NHL repeat"/>
    <property type="match status" value="1"/>
</dbReference>
<dbReference type="EMBL" id="GG738936">
    <property type="protein sequence ID" value="EFC36192.1"/>
    <property type="molecule type" value="Genomic_DNA"/>
</dbReference>
<keyword evidence="1" id="KW-0677">Repeat</keyword>
<accession>D2W434</accession>
<sequence length="727" mass="81231">MATNAQLFNPRSIFVSSSNDEVYIADTGNHTVRKILENGNIVTIAGNGQQGYSGDNGLAVNAQLVSPSYVFVSSKNEVYIADYQNNRIRKILENGNIITIAGNGQQGYNGDNGLAVNAQLASPSSVCVSLKNEVYIADSGNHSIRKILENGNIVTIAGNGQQGYNGDNGPAVNAPLFDPSSVFVTPNDEVYIADTGNHRIRKILRNGNIITIAGNGQQGYSGDNGPAVNAKLSSPVDVFVSSKNEVYIADYQNTRIRKILENGNIITIAGNGKLGYGGDNGLAVNAKLYSPVGVFVSQDNEVYIADYQNNRIRKILENGNIITIAGNGELGYDGDSVFDFSKYPHIGPIYSSTYGKAKLKKHSRDLLFNSSIYAFIPLVEMVSPLFCKYILKNESLISSMNSIQQEIIQKLIDSLIYNNEIQLKFNNDEILDVLFILGFFKNNEFIQLKKLCTTQFIQSLTIQNLSFKWEQIEIYLSQCSDFHLENYILEYLNNYCVEFAAIQMKTPGGVNSLPNLPIIVKNAANILSKHSLSQPNYIIIDEAVEIELMDIGKLYNDKKTSDLKIQIDEDNYLYCHKTILSSSSTLFNAMFDSGSTFTDLSNDIFIPDSSDDFEFLEIIIKTCYETPVQDVKYEKLLRLLDMAMKHEMEYLVKYCKNELSISIDNYIDIVSACENYIGLQCFEGFYNELITFGIKHRRQLFPDCETILKLPPKLLPLFFLKFAQEFL</sequence>
<protein>
    <submittedName>
        <fullName evidence="3">Predicted protein</fullName>
    </submittedName>
</protein>
<dbReference type="PROSITE" id="PS50097">
    <property type="entry name" value="BTB"/>
    <property type="match status" value="1"/>
</dbReference>
<dbReference type="InterPro" id="IPR001258">
    <property type="entry name" value="NHL_repeat"/>
</dbReference>
<reference evidence="3 4" key="1">
    <citation type="journal article" date="2010" name="Cell">
        <title>The genome of Naegleria gruberi illuminates early eukaryotic versatility.</title>
        <authorList>
            <person name="Fritz-Laylin L.K."/>
            <person name="Prochnik S.E."/>
            <person name="Ginger M.L."/>
            <person name="Dacks J.B."/>
            <person name="Carpenter M.L."/>
            <person name="Field M.C."/>
            <person name="Kuo A."/>
            <person name="Paredez A."/>
            <person name="Chapman J."/>
            <person name="Pham J."/>
            <person name="Shu S."/>
            <person name="Neupane R."/>
            <person name="Cipriano M."/>
            <person name="Mancuso J."/>
            <person name="Tu H."/>
            <person name="Salamov A."/>
            <person name="Lindquist E."/>
            <person name="Shapiro H."/>
            <person name="Lucas S."/>
            <person name="Grigoriev I.V."/>
            <person name="Cande W.Z."/>
            <person name="Fulton C."/>
            <person name="Rokhsar D.S."/>
            <person name="Dawson S.C."/>
        </authorList>
    </citation>
    <scope>NUCLEOTIDE SEQUENCE [LARGE SCALE GENOMIC DNA]</scope>
    <source>
        <strain evidence="3 4">NEG-M</strain>
    </source>
</reference>
<dbReference type="Pfam" id="PF01436">
    <property type="entry name" value="NHL"/>
    <property type="match status" value="2"/>
</dbReference>
<dbReference type="eggNOG" id="KOG2177">
    <property type="taxonomic scope" value="Eukaryota"/>
</dbReference>
<evidence type="ECO:0000313" key="4">
    <source>
        <dbReference type="Proteomes" id="UP000006671"/>
    </source>
</evidence>
<evidence type="ECO:0000313" key="3">
    <source>
        <dbReference type="EMBL" id="EFC36192.1"/>
    </source>
</evidence>
<organism evidence="4">
    <name type="scientific">Naegleria gruberi</name>
    <name type="common">Amoeba</name>
    <dbReference type="NCBI Taxonomy" id="5762"/>
    <lineage>
        <taxon>Eukaryota</taxon>
        <taxon>Discoba</taxon>
        <taxon>Heterolobosea</taxon>
        <taxon>Tetramitia</taxon>
        <taxon>Eutetramitia</taxon>
        <taxon>Vahlkampfiidae</taxon>
        <taxon>Naegleria</taxon>
    </lineage>
</organism>
<dbReference type="OrthoDB" id="10039644at2759"/>
<dbReference type="VEuPathDB" id="AmoebaDB:NAEGRDRAFT_76164"/>